<organism evidence="7 8">
    <name type="scientific">Nocardia puris</name>
    <dbReference type="NCBI Taxonomy" id="208602"/>
    <lineage>
        <taxon>Bacteria</taxon>
        <taxon>Bacillati</taxon>
        <taxon>Actinomycetota</taxon>
        <taxon>Actinomycetes</taxon>
        <taxon>Mycobacteriales</taxon>
        <taxon>Nocardiaceae</taxon>
        <taxon>Nocardia</taxon>
    </lineage>
</organism>
<dbReference type="Proteomes" id="UP000252586">
    <property type="component" value="Unassembled WGS sequence"/>
</dbReference>
<dbReference type="STRING" id="1210090.GCA_001613185_05299"/>
<evidence type="ECO:0000256" key="3">
    <source>
        <dbReference type="ARBA" id="ARBA00023002"/>
    </source>
</evidence>
<feature type="binding site" evidence="5">
    <location>
        <position position="293"/>
    </location>
    <ligand>
        <name>Fe cation</name>
        <dbReference type="ChEBI" id="CHEBI:24875"/>
        <note>catalytic</note>
    </ligand>
</feature>
<evidence type="ECO:0000256" key="6">
    <source>
        <dbReference type="RuleBase" id="RU364048"/>
    </source>
</evidence>
<comment type="caution">
    <text evidence="7">The sequence shown here is derived from an EMBL/GenBank/DDBJ whole genome shotgun (WGS) entry which is preliminary data.</text>
</comment>
<evidence type="ECO:0000256" key="2">
    <source>
        <dbReference type="ARBA" id="ARBA00022723"/>
    </source>
</evidence>
<evidence type="ECO:0000256" key="4">
    <source>
        <dbReference type="ARBA" id="ARBA00023004"/>
    </source>
</evidence>
<dbReference type="EC" id="1.13.11.-" evidence="6"/>
<protein>
    <recommendedName>
        <fullName evidence="6">Dioxygenase</fullName>
        <ecNumber evidence="6">1.13.11.-</ecNumber>
    </recommendedName>
</protein>
<evidence type="ECO:0000313" key="7">
    <source>
        <dbReference type="EMBL" id="RBO88807.1"/>
    </source>
</evidence>
<keyword evidence="3 6" id="KW-0560">Oxidoreductase</keyword>
<accession>A0A366DFG2</accession>
<dbReference type="EMBL" id="QNRE01000008">
    <property type="protein sequence ID" value="RBO88807.1"/>
    <property type="molecule type" value="Genomic_DNA"/>
</dbReference>
<dbReference type="PANTHER" id="PTHR10543:SF89">
    <property type="entry name" value="CAROTENOID 9,10(9',10')-CLEAVAGE DIOXYGENASE 1"/>
    <property type="match status" value="1"/>
</dbReference>
<dbReference type="InterPro" id="IPR004294">
    <property type="entry name" value="Carotenoid_Oase"/>
</dbReference>
<evidence type="ECO:0000313" key="8">
    <source>
        <dbReference type="Proteomes" id="UP000252586"/>
    </source>
</evidence>
<evidence type="ECO:0000256" key="1">
    <source>
        <dbReference type="ARBA" id="ARBA00006787"/>
    </source>
</evidence>
<keyword evidence="8" id="KW-1185">Reference proteome</keyword>
<dbReference type="GO" id="GO:0016121">
    <property type="term" value="P:carotene catabolic process"/>
    <property type="evidence" value="ECO:0007669"/>
    <property type="project" value="TreeGrafter"/>
</dbReference>
<name>A0A366DFG2_9NOCA</name>
<feature type="binding site" evidence="5">
    <location>
        <position position="459"/>
    </location>
    <ligand>
        <name>Fe cation</name>
        <dbReference type="ChEBI" id="CHEBI:24875"/>
        <note>catalytic</note>
    </ligand>
</feature>
<dbReference type="Pfam" id="PF03055">
    <property type="entry name" value="RPE65"/>
    <property type="match status" value="1"/>
</dbReference>
<sequence>MVPYTTAPPAPVDTLHHAHLSGVFTPQREEVDVDGLEVVGELPADLNGTYYRNGPNPRFDPIGRYLYPIDGDAMVHRVHLEDGRVRYTNRFVRTPMVLAEERAGRALWAGVTDPYTPGADEVGPELAGTTRELPDINVVAHGGKLLAMAESDLPYRIDPGDLATLGRDDCGGAMALGSTAHPKVDPRTGELVLFTYRLEPPYLAWSVVAPDGTERRAPTPLDGVDEPVMVHDMALTARWIVLFLCPLVFDIPGLLRGGSLLDWRPARGTRIALIPRDGGPVRWTETDPFWVWHFANAFDGEHGEVVVDYVQWAYPGGLADVDTPQRGALVRAVIDPATGAADRTDLAVASIEFPRIDDRRLTGDHGVIATVGGAGASGPGKNALMFLDTHAGTETWWNAGEFAVGEPVFLPGTDRAYWGTLGTDPSDMTSWFHILPADDPASGPLASIRVPLRVPAGLHGTWLPTDSDLLSPRE</sequence>
<dbReference type="GO" id="GO:0010436">
    <property type="term" value="F:carotenoid dioxygenase activity"/>
    <property type="evidence" value="ECO:0007669"/>
    <property type="project" value="TreeGrafter"/>
</dbReference>
<dbReference type="GO" id="GO:0046872">
    <property type="term" value="F:metal ion binding"/>
    <property type="evidence" value="ECO:0007669"/>
    <property type="project" value="UniProtKB-KW"/>
</dbReference>
<feature type="binding site" evidence="5">
    <location>
        <position position="231"/>
    </location>
    <ligand>
        <name>Fe cation</name>
        <dbReference type="ChEBI" id="CHEBI:24875"/>
        <note>catalytic</note>
    </ligand>
</feature>
<gene>
    <name evidence="7" type="ORF">DFR74_10832</name>
</gene>
<keyword evidence="2 5" id="KW-0479">Metal-binding</keyword>
<dbReference type="PANTHER" id="PTHR10543">
    <property type="entry name" value="BETA-CAROTENE DIOXYGENASE"/>
    <property type="match status" value="1"/>
</dbReference>
<dbReference type="AlphaFoldDB" id="A0A366DFG2"/>
<reference evidence="7 8" key="1">
    <citation type="submission" date="2018-06" db="EMBL/GenBank/DDBJ databases">
        <title>Genomic Encyclopedia of Type Strains, Phase IV (KMG-IV): sequencing the most valuable type-strain genomes for metagenomic binning, comparative biology and taxonomic classification.</title>
        <authorList>
            <person name="Goeker M."/>
        </authorList>
    </citation>
    <scope>NUCLEOTIDE SEQUENCE [LARGE SCALE GENOMIC DNA]</scope>
    <source>
        <strain evidence="7 8">DSM 44599</strain>
    </source>
</reference>
<proteinExistence type="inferred from homology"/>
<keyword evidence="6 7" id="KW-0223">Dioxygenase</keyword>
<comment type="similarity">
    <text evidence="1 6">Belongs to the carotenoid oxygenase family.</text>
</comment>
<feature type="binding site" evidence="5">
    <location>
        <position position="181"/>
    </location>
    <ligand>
        <name>Fe cation</name>
        <dbReference type="ChEBI" id="CHEBI:24875"/>
        <note>catalytic</note>
    </ligand>
</feature>
<evidence type="ECO:0000256" key="5">
    <source>
        <dbReference type="PIRSR" id="PIRSR604294-1"/>
    </source>
</evidence>
<keyword evidence="4 5" id="KW-0408">Iron</keyword>
<dbReference type="RefSeq" id="WP_067512364.1">
    <property type="nucleotide sequence ID" value="NZ_QNRE01000008.1"/>
</dbReference>
<dbReference type="OrthoDB" id="6636843at2"/>
<comment type="cofactor">
    <cofactor evidence="5 6">
        <name>Fe(2+)</name>
        <dbReference type="ChEBI" id="CHEBI:29033"/>
    </cofactor>
    <text evidence="5 6">Binds 1 Fe(2+) ion per subunit.</text>
</comment>